<protein>
    <submittedName>
        <fullName evidence="1">Uncharacterized protein</fullName>
    </submittedName>
</protein>
<reference evidence="2" key="2">
    <citation type="submission" date="2015-01" db="EMBL/GenBank/DDBJ databases">
        <title>Evolutionary Origins and Diversification of the Mycorrhizal Mutualists.</title>
        <authorList>
            <consortium name="DOE Joint Genome Institute"/>
            <consortium name="Mycorrhizal Genomics Consortium"/>
            <person name="Kohler A."/>
            <person name="Kuo A."/>
            <person name="Nagy L.G."/>
            <person name="Floudas D."/>
            <person name="Copeland A."/>
            <person name="Barry K.W."/>
            <person name="Cichocki N."/>
            <person name="Veneault-Fourrey C."/>
            <person name="LaButti K."/>
            <person name="Lindquist E.A."/>
            <person name="Lipzen A."/>
            <person name="Lundell T."/>
            <person name="Morin E."/>
            <person name="Murat C."/>
            <person name="Riley R."/>
            <person name="Ohm R."/>
            <person name="Sun H."/>
            <person name="Tunlid A."/>
            <person name="Henrissat B."/>
            <person name="Grigoriev I.V."/>
            <person name="Hibbett D.S."/>
            <person name="Martin F."/>
        </authorList>
    </citation>
    <scope>NUCLEOTIDE SEQUENCE [LARGE SCALE GENOMIC DNA]</scope>
    <source>
        <strain evidence="2">F 1598</strain>
    </source>
</reference>
<accession>A0A0C3GP06</accession>
<dbReference type="EMBL" id="KN832970">
    <property type="protein sequence ID" value="KIM92296.1"/>
    <property type="molecule type" value="Genomic_DNA"/>
</dbReference>
<evidence type="ECO:0000313" key="1">
    <source>
        <dbReference type="EMBL" id="KIM92296.1"/>
    </source>
</evidence>
<proteinExistence type="predicted"/>
<dbReference type="InParanoid" id="A0A0C3GP06"/>
<dbReference type="HOGENOM" id="CLU_3107165_0_0_1"/>
<dbReference type="Proteomes" id="UP000054166">
    <property type="component" value="Unassembled WGS sequence"/>
</dbReference>
<gene>
    <name evidence="1" type="ORF">PILCRDRAFT_810340</name>
</gene>
<name>A0A0C3GP06_PILCF</name>
<organism evidence="1 2">
    <name type="scientific">Piloderma croceum (strain F 1598)</name>
    <dbReference type="NCBI Taxonomy" id="765440"/>
    <lineage>
        <taxon>Eukaryota</taxon>
        <taxon>Fungi</taxon>
        <taxon>Dikarya</taxon>
        <taxon>Basidiomycota</taxon>
        <taxon>Agaricomycotina</taxon>
        <taxon>Agaricomycetes</taxon>
        <taxon>Agaricomycetidae</taxon>
        <taxon>Atheliales</taxon>
        <taxon>Atheliaceae</taxon>
        <taxon>Piloderma</taxon>
    </lineage>
</organism>
<sequence>MGNGAIRTILGSIESGEQTLSDESRMKSLRAVDPKISIDQCDPPQHIISTP</sequence>
<evidence type="ECO:0000313" key="2">
    <source>
        <dbReference type="Proteomes" id="UP000054166"/>
    </source>
</evidence>
<keyword evidence="2" id="KW-1185">Reference proteome</keyword>
<dbReference type="AlphaFoldDB" id="A0A0C3GP06"/>
<reference evidence="1 2" key="1">
    <citation type="submission" date="2014-04" db="EMBL/GenBank/DDBJ databases">
        <authorList>
            <consortium name="DOE Joint Genome Institute"/>
            <person name="Kuo A."/>
            <person name="Tarkka M."/>
            <person name="Buscot F."/>
            <person name="Kohler A."/>
            <person name="Nagy L.G."/>
            <person name="Floudas D."/>
            <person name="Copeland A."/>
            <person name="Barry K.W."/>
            <person name="Cichocki N."/>
            <person name="Veneault-Fourrey C."/>
            <person name="LaButti K."/>
            <person name="Lindquist E.A."/>
            <person name="Lipzen A."/>
            <person name="Lundell T."/>
            <person name="Morin E."/>
            <person name="Murat C."/>
            <person name="Sun H."/>
            <person name="Tunlid A."/>
            <person name="Henrissat B."/>
            <person name="Grigoriev I.V."/>
            <person name="Hibbett D.S."/>
            <person name="Martin F."/>
            <person name="Nordberg H.P."/>
            <person name="Cantor M.N."/>
            <person name="Hua S.X."/>
        </authorList>
    </citation>
    <scope>NUCLEOTIDE SEQUENCE [LARGE SCALE GENOMIC DNA]</scope>
    <source>
        <strain evidence="1 2">F 1598</strain>
    </source>
</reference>